<feature type="transmembrane region" description="Helical" evidence="7">
    <location>
        <begin position="20"/>
        <end position="41"/>
    </location>
</feature>
<evidence type="ECO:0000256" key="2">
    <source>
        <dbReference type="ARBA" id="ARBA00008335"/>
    </source>
</evidence>
<dbReference type="Pfam" id="PF07690">
    <property type="entry name" value="MFS_1"/>
    <property type="match status" value="1"/>
</dbReference>
<protein>
    <submittedName>
        <fullName evidence="9">Transporter, major facilitator superfamily SucD</fullName>
    </submittedName>
</protein>
<proteinExistence type="inferred from homology"/>
<dbReference type="PhylomeDB" id="A0A0H3C8V4"/>
<dbReference type="InterPro" id="IPR020846">
    <property type="entry name" value="MFS_dom"/>
</dbReference>
<dbReference type="InterPro" id="IPR051788">
    <property type="entry name" value="MFS_Transporter"/>
</dbReference>
<evidence type="ECO:0000256" key="4">
    <source>
        <dbReference type="ARBA" id="ARBA00022692"/>
    </source>
</evidence>
<feature type="domain" description="Major facilitator superfamily (MFS) profile" evidence="8">
    <location>
        <begin position="15"/>
        <end position="399"/>
    </location>
</feature>
<feature type="transmembrane region" description="Helical" evidence="7">
    <location>
        <begin position="249"/>
        <end position="266"/>
    </location>
</feature>
<keyword evidence="10" id="KW-1185">Reference proteome</keyword>
<feature type="transmembrane region" description="Helical" evidence="7">
    <location>
        <begin position="369"/>
        <end position="393"/>
    </location>
</feature>
<evidence type="ECO:0000256" key="1">
    <source>
        <dbReference type="ARBA" id="ARBA00004127"/>
    </source>
</evidence>
<feature type="transmembrane region" description="Helical" evidence="7">
    <location>
        <begin position="80"/>
        <end position="98"/>
    </location>
</feature>
<dbReference type="InterPro" id="IPR011701">
    <property type="entry name" value="MFS"/>
</dbReference>
<dbReference type="GeneID" id="7333584"/>
<dbReference type="GO" id="GO:0022857">
    <property type="term" value="F:transmembrane transporter activity"/>
    <property type="evidence" value="ECO:0007669"/>
    <property type="project" value="InterPro"/>
</dbReference>
<feature type="transmembrane region" description="Helical" evidence="7">
    <location>
        <begin position="305"/>
        <end position="324"/>
    </location>
</feature>
<dbReference type="CDD" id="cd17333">
    <property type="entry name" value="MFS_FucP_MFSD4_like"/>
    <property type="match status" value="1"/>
</dbReference>
<dbReference type="GO" id="GO:0012505">
    <property type="term" value="C:endomembrane system"/>
    <property type="evidence" value="ECO:0007669"/>
    <property type="project" value="UniProtKB-SubCell"/>
</dbReference>
<accession>A0A0H3C8V4</accession>
<organism evidence="9 10">
    <name type="scientific">Caulobacter vibrioides (strain NA1000 / CB15N)</name>
    <name type="common">Caulobacter crescentus</name>
    <dbReference type="NCBI Taxonomy" id="565050"/>
    <lineage>
        <taxon>Bacteria</taxon>
        <taxon>Pseudomonadati</taxon>
        <taxon>Pseudomonadota</taxon>
        <taxon>Alphaproteobacteria</taxon>
        <taxon>Caulobacterales</taxon>
        <taxon>Caulobacteraceae</taxon>
        <taxon>Caulobacter</taxon>
    </lineage>
</organism>
<feature type="transmembrane region" description="Helical" evidence="7">
    <location>
        <begin position="147"/>
        <end position="165"/>
    </location>
</feature>
<name>A0A0H3C8V4_CAUVN</name>
<keyword evidence="3" id="KW-0813">Transport</keyword>
<dbReference type="Proteomes" id="UP000001364">
    <property type="component" value="Chromosome"/>
</dbReference>
<dbReference type="PATRIC" id="fig|565050.3.peg.1173"/>
<keyword evidence="4 7" id="KW-0812">Transmembrane</keyword>
<dbReference type="KEGG" id="ccs:CCNA_01191"/>
<comment type="subcellular location">
    <subcellularLocation>
        <location evidence="1">Endomembrane system</location>
        <topology evidence="1">Multi-pass membrane protein</topology>
    </subcellularLocation>
</comment>
<evidence type="ECO:0000259" key="8">
    <source>
        <dbReference type="PROSITE" id="PS50850"/>
    </source>
</evidence>
<dbReference type="InterPro" id="IPR005829">
    <property type="entry name" value="Sugar_transporter_CS"/>
</dbReference>
<dbReference type="OrthoDB" id="5858672at2"/>
<evidence type="ECO:0000256" key="5">
    <source>
        <dbReference type="ARBA" id="ARBA00022989"/>
    </source>
</evidence>
<dbReference type="AlphaFoldDB" id="A0A0H3C8V4"/>
<keyword evidence="5 7" id="KW-1133">Transmembrane helix</keyword>
<evidence type="ECO:0000256" key="7">
    <source>
        <dbReference type="SAM" id="Phobius"/>
    </source>
</evidence>
<dbReference type="PROSITE" id="PS00216">
    <property type="entry name" value="SUGAR_TRANSPORT_1"/>
    <property type="match status" value="1"/>
</dbReference>
<dbReference type="PANTHER" id="PTHR23514:SF3">
    <property type="entry name" value="BYPASS OF STOP CODON PROTEIN 6"/>
    <property type="match status" value="1"/>
</dbReference>
<dbReference type="Gene3D" id="1.20.1250.20">
    <property type="entry name" value="MFS general substrate transporter like domains"/>
    <property type="match status" value="2"/>
</dbReference>
<comment type="similarity">
    <text evidence="2">Belongs to the major facilitator superfamily.</text>
</comment>
<dbReference type="EMBL" id="CP001340">
    <property type="protein sequence ID" value="ACL94656.1"/>
    <property type="molecule type" value="Genomic_DNA"/>
</dbReference>
<feature type="transmembrane region" description="Helical" evidence="7">
    <location>
        <begin position="53"/>
        <end position="73"/>
    </location>
</feature>
<dbReference type="GO" id="GO:0016020">
    <property type="term" value="C:membrane"/>
    <property type="evidence" value="ECO:0007669"/>
    <property type="project" value="InterPro"/>
</dbReference>
<dbReference type="RefSeq" id="WP_010919017.1">
    <property type="nucleotide sequence ID" value="NC_011916.1"/>
</dbReference>
<dbReference type="HOGENOM" id="CLU_053847_2_0_5"/>
<dbReference type="PROSITE" id="PS50850">
    <property type="entry name" value="MFS"/>
    <property type="match status" value="1"/>
</dbReference>
<feature type="transmembrane region" description="Helical" evidence="7">
    <location>
        <begin position="213"/>
        <end position="237"/>
    </location>
</feature>
<dbReference type="PANTHER" id="PTHR23514">
    <property type="entry name" value="BYPASS OF STOP CODON PROTEIN 6"/>
    <property type="match status" value="1"/>
</dbReference>
<dbReference type="SMR" id="A0A0H3C8V4"/>
<dbReference type="RefSeq" id="YP_002516564.1">
    <property type="nucleotide sequence ID" value="NC_011916.1"/>
</dbReference>
<feature type="transmembrane region" description="Helical" evidence="7">
    <location>
        <begin position="171"/>
        <end position="192"/>
    </location>
</feature>
<evidence type="ECO:0000313" key="10">
    <source>
        <dbReference type="Proteomes" id="UP000001364"/>
    </source>
</evidence>
<feature type="transmembrane region" description="Helical" evidence="7">
    <location>
        <begin position="344"/>
        <end position="363"/>
    </location>
</feature>
<reference evidence="9 10" key="1">
    <citation type="journal article" date="2010" name="J. Bacteriol.">
        <title>The genetic basis of laboratory adaptation in Caulobacter crescentus.</title>
        <authorList>
            <person name="Marks M.E."/>
            <person name="Castro-Rojas C.M."/>
            <person name="Teiling C."/>
            <person name="Du L."/>
            <person name="Kapatral V."/>
            <person name="Walunas T.L."/>
            <person name="Crosson S."/>
        </authorList>
    </citation>
    <scope>NUCLEOTIDE SEQUENCE [LARGE SCALE GENOMIC DNA]</scope>
    <source>
        <strain evidence="10">NA1000 / CB15N</strain>
    </source>
</reference>
<evidence type="ECO:0000256" key="6">
    <source>
        <dbReference type="ARBA" id="ARBA00023136"/>
    </source>
</evidence>
<evidence type="ECO:0000256" key="3">
    <source>
        <dbReference type="ARBA" id="ARBA00022448"/>
    </source>
</evidence>
<sequence length="411" mass="43539">MTQTVSDASRDPRLIRILTYLMFMMFAMTTDSVGVIIPHVIKTFDLGMAAAGSFHYASMTGIALGGVCLGFLADRLGRKATIVLGLVAFAVTAFLFAVGKDFGFFVALLFLSGLAIGVFKTGALALIGDISSSTRAHTATMNMVEGFFGLGAILGPAIVTALLAQGASWKWLYVIAGALCVLLIIAALNVRYPQTPPAAQQKLDPRVTLAMFGNPYALAFSFAIMLYVGVETAIYVWMPTLLADYKGPAVLLAAYALSVFFILRAAGRFLGAWLLNRLSWTQVVAICSVAILICFAAALAGGRAVAVYSLPISGLFMSVLYPTINSKGISCFPKAEHGSVSGVILFFTCVSAVIAPWMMGLISDRFGDAVYGFALATGLAALLAVLAVLNLVFDPSRARLEARQDADYVVP</sequence>
<feature type="transmembrane region" description="Helical" evidence="7">
    <location>
        <begin position="104"/>
        <end position="127"/>
    </location>
</feature>
<feature type="transmembrane region" description="Helical" evidence="7">
    <location>
        <begin position="278"/>
        <end position="299"/>
    </location>
</feature>
<evidence type="ECO:0000313" key="9">
    <source>
        <dbReference type="EMBL" id="ACL94656.1"/>
    </source>
</evidence>
<dbReference type="SUPFAM" id="SSF103473">
    <property type="entry name" value="MFS general substrate transporter"/>
    <property type="match status" value="1"/>
</dbReference>
<gene>
    <name evidence="9" type="ordered locus">CCNA_01191</name>
</gene>
<keyword evidence="6 7" id="KW-0472">Membrane</keyword>
<dbReference type="InterPro" id="IPR036259">
    <property type="entry name" value="MFS_trans_sf"/>
</dbReference>